<organism evidence="1 2">
    <name type="scientific">Shewanella aestuarii</name>
    <dbReference type="NCBI Taxonomy" id="1028752"/>
    <lineage>
        <taxon>Bacteria</taxon>
        <taxon>Pseudomonadati</taxon>
        <taxon>Pseudomonadota</taxon>
        <taxon>Gammaproteobacteria</taxon>
        <taxon>Alteromonadales</taxon>
        <taxon>Shewanellaceae</taxon>
        <taxon>Shewanella</taxon>
    </lineage>
</organism>
<reference evidence="1 2" key="1">
    <citation type="submission" date="2020-03" db="EMBL/GenBank/DDBJ databases">
        <title>Complete genome sequence of Shewanella sp.</title>
        <authorList>
            <person name="Kim Y.-S."/>
            <person name="Kim S.-J."/>
            <person name="Jung H.-K."/>
            <person name="Kim K.-H."/>
        </authorList>
    </citation>
    <scope>NUCLEOTIDE SEQUENCE [LARGE SCALE GENOMIC DNA]</scope>
    <source>
        <strain evidence="1 2">PN3F2</strain>
        <plasmid evidence="1 2">pPN3F2_2</plasmid>
    </source>
</reference>
<accession>A0A6G9QPW7</accession>
<dbReference type="EMBL" id="CP050315">
    <property type="protein sequence ID" value="QIR16606.1"/>
    <property type="molecule type" value="Genomic_DNA"/>
</dbReference>
<protein>
    <submittedName>
        <fullName evidence="1">Uncharacterized protein</fullName>
    </submittedName>
</protein>
<proteinExistence type="predicted"/>
<geneLocation type="plasmid" evidence="1 2">
    <name>pPN3F2_2</name>
</geneLocation>
<dbReference type="Proteomes" id="UP000502608">
    <property type="component" value="Plasmid pPN3F2_2"/>
</dbReference>
<name>A0A6G9QPW7_9GAMM</name>
<dbReference type="KEGG" id="saes:HBH39_19210"/>
<sequence>MKQTSVHNHIQPIRFNGSYFANKSLLARSYGVNPRTFLQRLRHGVPIVESLKSNRPPQKGLGCFFNGKVFNNIAELAHEYGVTPDALRSRIKNNWPLEEALELIPRKPKLDSRSLIVNNKKYRSIKEVSKSFGLDPDVVKNRFVQYGSIQAAVSPIFDLYASPLLLSTFKPVYFHRKIYPSMNALINSLINSGMITASSLAAFISALAEFTERVDFSSYASLGEMALSHSVPMPKSIASFNQFIDLLHQQVFGYQFDMLFHLHMNFILNCDEFVFSFLGKANLATSPLYKI</sequence>
<keyword evidence="2" id="KW-1185">Reference proteome</keyword>
<evidence type="ECO:0000313" key="2">
    <source>
        <dbReference type="Proteomes" id="UP000502608"/>
    </source>
</evidence>
<dbReference type="RefSeq" id="WP_167680434.1">
    <property type="nucleotide sequence ID" value="NZ_CP050315.1"/>
</dbReference>
<dbReference type="AlphaFoldDB" id="A0A6G9QPW7"/>
<evidence type="ECO:0000313" key="1">
    <source>
        <dbReference type="EMBL" id="QIR16606.1"/>
    </source>
</evidence>
<gene>
    <name evidence="1" type="ORF">HBH39_19210</name>
</gene>
<keyword evidence="1" id="KW-0614">Plasmid</keyword>